<evidence type="ECO:0000256" key="2">
    <source>
        <dbReference type="SAM" id="Phobius"/>
    </source>
</evidence>
<keyword evidence="4" id="KW-1185">Reference proteome</keyword>
<dbReference type="Proteomes" id="UP001305414">
    <property type="component" value="Unassembled WGS sequence"/>
</dbReference>
<proteinExistence type="predicted"/>
<evidence type="ECO:0000313" key="4">
    <source>
        <dbReference type="Proteomes" id="UP001305414"/>
    </source>
</evidence>
<feature type="compositionally biased region" description="Polar residues" evidence="1">
    <location>
        <begin position="66"/>
        <end position="82"/>
    </location>
</feature>
<dbReference type="AlphaFoldDB" id="A0AAN7UPD7"/>
<feature type="transmembrane region" description="Helical" evidence="2">
    <location>
        <begin position="22"/>
        <end position="46"/>
    </location>
</feature>
<sequence length="262" mass="27346">MDACHAAEQPQGAGVDNAARSVAAAGFFFAVLSFIILMIAALYWCYKRRAQKDDSESNLELAERGFSNQSIGDNNSFPTTADPQRPPKTNPSREMPNPESEFEEIDLSTPPTGIRTAGPITHKPLPNLPSLSSLNSTARASEAAPATPSNKQPSLPSVPSSSDQINSGVHINGNFEVGSASSSSDDSSLEQSHSDAGLKDASLTTTNNEQLSLLGASSSSDQGRGTGAQLDSKAPSGQDPSNEGPAPTGTSEEQRENTSAKQ</sequence>
<keyword evidence="2" id="KW-0472">Membrane</keyword>
<evidence type="ECO:0000256" key="1">
    <source>
        <dbReference type="SAM" id="MobiDB-lite"/>
    </source>
</evidence>
<gene>
    <name evidence="3" type="ORF">RRF57_000830</name>
</gene>
<feature type="compositionally biased region" description="Polar residues" evidence="1">
    <location>
        <begin position="202"/>
        <end position="223"/>
    </location>
</feature>
<feature type="compositionally biased region" description="Low complexity" evidence="1">
    <location>
        <begin position="124"/>
        <end position="136"/>
    </location>
</feature>
<keyword evidence="2" id="KW-1133">Transmembrane helix</keyword>
<feature type="compositionally biased region" description="Low complexity" evidence="1">
    <location>
        <begin position="179"/>
        <end position="191"/>
    </location>
</feature>
<comment type="caution">
    <text evidence="3">The sequence shown here is derived from an EMBL/GenBank/DDBJ whole genome shotgun (WGS) entry which is preliminary data.</text>
</comment>
<name>A0AAN7UPD7_9PEZI</name>
<protein>
    <submittedName>
        <fullName evidence="3">Uncharacterized protein</fullName>
    </submittedName>
</protein>
<accession>A0AAN7UPD7</accession>
<dbReference type="EMBL" id="JAWHQM010000002">
    <property type="protein sequence ID" value="KAK5625114.1"/>
    <property type="molecule type" value="Genomic_DNA"/>
</dbReference>
<organism evidence="3 4">
    <name type="scientific">Xylaria bambusicola</name>
    <dbReference type="NCBI Taxonomy" id="326684"/>
    <lineage>
        <taxon>Eukaryota</taxon>
        <taxon>Fungi</taxon>
        <taxon>Dikarya</taxon>
        <taxon>Ascomycota</taxon>
        <taxon>Pezizomycotina</taxon>
        <taxon>Sordariomycetes</taxon>
        <taxon>Xylariomycetidae</taxon>
        <taxon>Xylariales</taxon>
        <taxon>Xylariaceae</taxon>
        <taxon>Xylaria</taxon>
    </lineage>
</organism>
<feature type="region of interest" description="Disordered" evidence="1">
    <location>
        <begin position="64"/>
        <end position="262"/>
    </location>
</feature>
<evidence type="ECO:0000313" key="3">
    <source>
        <dbReference type="EMBL" id="KAK5625114.1"/>
    </source>
</evidence>
<feature type="compositionally biased region" description="Basic and acidic residues" evidence="1">
    <location>
        <begin position="252"/>
        <end position="262"/>
    </location>
</feature>
<keyword evidence="2" id="KW-0812">Transmembrane</keyword>
<feature type="compositionally biased region" description="Polar residues" evidence="1">
    <location>
        <begin position="147"/>
        <end position="169"/>
    </location>
</feature>
<reference evidence="3 4" key="1">
    <citation type="submission" date="2023-10" db="EMBL/GenBank/DDBJ databases">
        <title>Draft genome sequence of Xylaria bambusicola isolate GMP-LS, the root and basal stem rot pathogen of sugarcane in Indonesia.</title>
        <authorList>
            <person name="Selvaraj P."/>
            <person name="Muralishankar V."/>
            <person name="Muruganantham S."/>
            <person name="Sp S."/>
            <person name="Haryani S."/>
            <person name="Lau K.J.X."/>
            <person name="Naqvi N.I."/>
        </authorList>
    </citation>
    <scope>NUCLEOTIDE SEQUENCE [LARGE SCALE GENOMIC DNA]</scope>
    <source>
        <strain evidence="3">GMP-LS</strain>
    </source>
</reference>